<gene>
    <name evidence="1" type="ORF">DLM85_13450</name>
</gene>
<dbReference type="AlphaFoldDB" id="A0A328BIJ0"/>
<comment type="caution">
    <text evidence="1">The sequence shown here is derived from an EMBL/GenBank/DDBJ whole genome shotgun (WGS) entry which is preliminary data.</text>
</comment>
<proteinExistence type="predicted"/>
<accession>A0A328BIJ0</accession>
<sequence>MWLGEAQPKDLITRNGQFQPSMRSRRGFGGTCASRLKPAPWGRSRLELILKQVRERLRLRAK</sequence>
<evidence type="ECO:0000313" key="1">
    <source>
        <dbReference type="EMBL" id="RAK65724.1"/>
    </source>
</evidence>
<organism evidence="1 2">
    <name type="scientific">Hymenobacter edaphi</name>
    <dbReference type="NCBI Taxonomy" id="2211146"/>
    <lineage>
        <taxon>Bacteria</taxon>
        <taxon>Pseudomonadati</taxon>
        <taxon>Bacteroidota</taxon>
        <taxon>Cytophagia</taxon>
        <taxon>Cytophagales</taxon>
        <taxon>Hymenobacteraceae</taxon>
        <taxon>Hymenobacter</taxon>
    </lineage>
</organism>
<protein>
    <submittedName>
        <fullName evidence="1">Uncharacterized protein</fullName>
    </submittedName>
</protein>
<evidence type="ECO:0000313" key="2">
    <source>
        <dbReference type="Proteomes" id="UP000248553"/>
    </source>
</evidence>
<keyword evidence="2" id="KW-1185">Reference proteome</keyword>
<reference evidence="2" key="1">
    <citation type="submission" date="2018-05" db="EMBL/GenBank/DDBJ databases">
        <authorList>
            <person name="Nie L."/>
        </authorList>
    </citation>
    <scope>NUCLEOTIDE SEQUENCE [LARGE SCALE GENOMIC DNA]</scope>
    <source>
        <strain evidence="2">NL</strain>
    </source>
</reference>
<name>A0A328BIJ0_9BACT</name>
<dbReference type="EMBL" id="QHKM01000004">
    <property type="protein sequence ID" value="RAK65724.1"/>
    <property type="molecule type" value="Genomic_DNA"/>
</dbReference>
<dbReference type="Proteomes" id="UP000248553">
    <property type="component" value="Unassembled WGS sequence"/>
</dbReference>